<dbReference type="InterPro" id="IPR039840">
    <property type="entry name" value="NAA80"/>
</dbReference>
<dbReference type="CDD" id="cd04301">
    <property type="entry name" value="NAT_SF"/>
    <property type="match status" value="1"/>
</dbReference>
<dbReference type="RefSeq" id="XP_056487610.1">
    <property type="nucleotide sequence ID" value="XM_056632059.1"/>
</dbReference>
<dbReference type="SUPFAM" id="SSF55729">
    <property type="entry name" value="Acyl-CoA N-acyltransferases (Nat)"/>
    <property type="match status" value="1"/>
</dbReference>
<dbReference type="OrthoDB" id="329272at2759"/>
<dbReference type="GO" id="GO:0005737">
    <property type="term" value="C:cytoplasm"/>
    <property type="evidence" value="ECO:0007669"/>
    <property type="project" value="TreeGrafter"/>
</dbReference>
<dbReference type="AlphaFoldDB" id="A0A9W9VYU5"/>
<protein>
    <submittedName>
        <fullName evidence="2">Acetyltransferase protein</fullName>
    </submittedName>
</protein>
<dbReference type="Gene3D" id="3.40.630.30">
    <property type="match status" value="1"/>
</dbReference>
<sequence length="167" mass="18737">MTTPSQSTQLGVFITKASVDDVPAIKNMVDSAYSKYIHRIGQPPAPMLEDYHSVIQTSPVFVLKDNNQTSIGAIMFSCDNGAKSMKINNLVVSPAGQGRGYGRVLMKYAESFAISQNMLALELYTNVKMYENIQFYGKLGFSEEGRRTEDGFERVYFYKDLSRDEKS</sequence>
<evidence type="ECO:0000313" key="3">
    <source>
        <dbReference type="Proteomes" id="UP001147747"/>
    </source>
</evidence>
<evidence type="ECO:0000313" key="2">
    <source>
        <dbReference type="EMBL" id="KAJ5391932.1"/>
    </source>
</evidence>
<dbReference type="InterPro" id="IPR000182">
    <property type="entry name" value="GNAT_dom"/>
</dbReference>
<dbReference type="EMBL" id="JAPZBU010000008">
    <property type="protein sequence ID" value="KAJ5391932.1"/>
    <property type="molecule type" value="Genomic_DNA"/>
</dbReference>
<dbReference type="GO" id="GO:1905502">
    <property type="term" value="F:acetyl-CoA binding"/>
    <property type="evidence" value="ECO:0007669"/>
    <property type="project" value="TreeGrafter"/>
</dbReference>
<gene>
    <name evidence="2" type="ORF">N7509_007422</name>
</gene>
<dbReference type="PANTHER" id="PTHR13538">
    <property type="entry name" value="N-ACETYLTRANSFERASE 6"/>
    <property type="match status" value="1"/>
</dbReference>
<name>A0A9W9VYU5_9EURO</name>
<comment type="caution">
    <text evidence="2">The sequence shown here is derived from an EMBL/GenBank/DDBJ whole genome shotgun (WGS) entry which is preliminary data.</text>
</comment>
<reference evidence="2" key="2">
    <citation type="journal article" date="2023" name="IMA Fungus">
        <title>Comparative genomic study of the Penicillium genus elucidates a diverse pangenome and 15 lateral gene transfer events.</title>
        <authorList>
            <person name="Petersen C."/>
            <person name="Sorensen T."/>
            <person name="Nielsen M.R."/>
            <person name="Sondergaard T.E."/>
            <person name="Sorensen J.L."/>
            <person name="Fitzpatrick D.A."/>
            <person name="Frisvad J.C."/>
            <person name="Nielsen K.L."/>
        </authorList>
    </citation>
    <scope>NUCLEOTIDE SEQUENCE</scope>
    <source>
        <strain evidence="2">IBT 29677</strain>
    </source>
</reference>
<dbReference type="PROSITE" id="PS51186">
    <property type="entry name" value="GNAT"/>
    <property type="match status" value="1"/>
</dbReference>
<accession>A0A9W9VYU5</accession>
<dbReference type="Proteomes" id="UP001147747">
    <property type="component" value="Unassembled WGS sequence"/>
</dbReference>
<proteinExistence type="predicted"/>
<feature type="domain" description="N-acetyltransferase" evidence="1">
    <location>
        <begin position="12"/>
        <end position="162"/>
    </location>
</feature>
<dbReference type="PANTHER" id="PTHR13538:SF4">
    <property type="entry name" value="N-ALPHA-ACETYLTRANSFERASE 80"/>
    <property type="match status" value="1"/>
</dbReference>
<dbReference type="GeneID" id="81371039"/>
<dbReference type="Pfam" id="PF13508">
    <property type="entry name" value="Acetyltransf_7"/>
    <property type="match status" value="1"/>
</dbReference>
<evidence type="ECO:0000259" key="1">
    <source>
        <dbReference type="PROSITE" id="PS51186"/>
    </source>
</evidence>
<dbReference type="GO" id="GO:0008080">
    <property type="term" value="F:N-acetyltransferase activity"/>
    <property type="evidence" value="ECO:0007669"/>
    <property type="project" value="InterPro"/>
</dbReference>
<reference evidence="2" key="1">
    <citation type="submission" date="2022-12" db="EMBL/GenBank/DDBJ databases">
        <authorList>
            <person name="Petersen C."/>
        </authorList>
    </citation>
    <scope>NUCLEOTIDE SEQUENCE</scope>
    <source>
        <strain evidence="2">IBT 29677</strain>
    </source>
</reference>
<dbReference type="InterPro" id="IPR016181">
    <property type="entry name" value="Acyl_CoA_acyltransferase"/>
</dbReference>
<keyword evidence="3" id="KW-1185">Reference proteome</keyword>
<organism evidence="2 3">
    <name type="scientific">Penicillium cosmopolitanum</name>
    <dbReference type="NCBI Taxonomy" id="1131564"/>
    <lineage>
        <taxon>Eukaryota</taxon>
        <taxon>Fungi</taxon>
        <taxon>Dikarya</taxon>
        <taxon>Ascomycota</taxon>
        <taxon>Pezizomycotina</taxon>
        <taxon>Eurotiomycetes</taxon>
        <taxon>Eurotiomycetidae</taxon>
        <taxon>Eurotiales</taxon>
        <taxon>Aspergillaceae</taxon>
        <taxon>Penicillium</taxon>
    </lineage>
</organism>